<feature type="region of interest" description="Disordered" evidence="1">
    <location>
        <begin position="43"/>
        <end position="63"/>
    </location>
</feature>
<dbReference type="AlphaFoldDB" id="A0AAE3AQS4"/>
<evidence type="ECO:0000313" key="2">
    <source>
        <dbReference type="EMBL" id="MCC2165116.1"/>
    </source>
</evidence>
<accession>A0AAE3AQS4</accession>
<proteinExistence type="predicted"/>
<protein>
    <submittedName>
        <fullName evidence="2">Uncharacterized protein</fullName>
    </submittedName>
</protein>
<organism evidence="2 3">
    <name type="scientific">Brotaphodocola catenula</name>
    <dbReference type="NCBI Taxonomy" id="2885361"/>
    <lineage>
        <taxon>Bacteria</taxon>
        <taxon>Bacillati</taxon>
        <taxon>Bacillota</taxon>
        <taxon>Clostridia</taxon>
        <taxon>Lachnospirales</taxon>
        <taxon>Lachnospiraceae</taxon>
        <taxon>Brotaphodocola</taxon>
    </lineage>
</organism>
<dbReference type="RefSeq" id="WP_308451513.1">
    <property type="nucleotide sequence ID" value="NZ_JAJEPU010000026.1"/>
</dbReference>
<evidence type="ECO:0000256" key="1">
    <source>
        <dbReference type="SAM" id="MobiDB-lite"/>
    </source>
</evidence>
<sequence>MLRQRKNENILKEVLKVSEGNNEPETMCKKRTPERIKKQKNLDLHKENKNQKRVSDYYGLKTT</sequence>
<dbReference type="Proteomes" id="UP001198962">
    <property type="component" value="Unassembled WGS sequence"/>
</dbReference>
<name>A0AAE3AQS4_9FIRM</name>
<feature type="compositionally biased region" description="Basic and acidic residues" evidence="1">
    <location>
        <begin position="43"/>
        <end position="55"/>
    </location>
</feature>
<gene>
    <name evidence="2" type="ORF">LKD32_09560</name>
</gene>
<comment type="caution">
    <text evidence="2">The sequence shown here is derived from an EMBL/GenBank/DDBJ whole genome shotgun (WGS) entry which is preliminary data.</text>
</comment>
<reference evidence="2" key="1">
    <citation type="submission" date="2021-10" db="EMBL/GenBank/DDBJ databases">
        <title>Anaerobic single-cell dispensing facilitates the cultivation of human gut bacteria.</title>
        <authorList>
            <person name="Afrizal A."/>
        </authorList>
    </citation>
    <scope>NUCLEOTIDE SEQUENCE</scope>
    <source>
        <strain evidence="2">CLA-AA-H274</strain>
    </source>
</reference>
<evidence type="ECO:0000313" key="3">
    <source>
        <dbReference type="Proteomes" id="UP001198962"/>
    </source>
</evidence>
<dbReference type="EMBL" id="JAJEPU010000026">
    <property type="protein sequence ID" value="MCC2165116.1"/>
    <property type="molecule type" value="Genomic_DNA"/>
</dbReference>
<keyword evidence="3" id="KW-1185">Reference proteome</keyword>